<evidence type="ECO:0000313" key="2">
    <source>
        <dbReference type="Proteomes" id="UP000188388"/>
    </source>
</evidence>
<evidence type="ECO:0000313" key="1">
    <source>
        <dbReference type="EMBL" id="SIT55486.1"/>
    </source>
</evidence>
<sequence>MAAISKLVRLAGDGPFINGTRVLADMGRAYRLRYAEENDHAQGSRVLLGGLYHVGYRYLRSLQRTGAAT</sequence>
<dbReference type="EMBL" id="FTPD01000015">
    <property type="protein sequence ID" value="SIT55486.1"/>
    <property type="molecule type" value="Genomic_DNA"/>
</dbReference>
<dbReference type="AlphaFoldDB" id="A0A1R3VAV7"/>
<accession>A0A1R3VAV7</accession>
<dbReference type="Proteomes" id="UP000188388">
    <property type="component" value="Unassembled WGS sequence"/>
</dbReference>
<reference evidence="2" key="1">
    <citation type="submission" date="2017-01" db="EMBL/GenBank/DDBJ databases">
        <authorList>
            <person name="Brunel B."/>
        </authorList>
    </citation>
    <scope>NUCLEOTIDE SEQUENCE [LARGE SCALE GENOMIC DNA]</scope>
</reference>
<proteinExistence type="predicted"/>
<organism evidence="1 2">
    <name type="scientific">Mesorhizobium prunaredense</name>
    <dbReference type="NCBI Taxonomy" id="1631249"/>
    <lineage>
        <taxon>Bacteria</taxon>
        <taxon>Pseudomonadati</taxon>
        <taxon>Pseudomonadota</taxon>
        <taxon>Alphaproteobacteria</taxon>
        <taxon>Hyphomicrobiales</taxon>
        <taxon>Phyllobacteriaceae</taxon>
        <taxon>Mesorhizobium</taxon>
    </lineage>
</organism>
<name>A0A1R3VAV7_9HYPH</name>
<dbReference type="STRING" id="1631249.BQ8794_220050"/>
<gene>
    <name evidence="1" type="ORF">BQ8794_220050</name>
</gene>
<keyword evidence="2" id="KW-1185">Reference proteome</keyword>
<protein>
    <submittedName>
        <fullName evidence="1">Uncharacterized protein</fullName>
    </submittedName>
</protein>